<dbReference type="EMBL" id="NKXS01002219">
    <property type="protein sequence ID" value="PIN14762.1"/>
    <property type="molecule type" value="Genomic_DNA"/>
</dbReference>
<sequence length="381" mass="44005">MVVSIGPYHHDKPELQLVESFKPTAKFLFFLGSQKKEDYYYEEIKKKKKTCPNDACFIIIYMETSCMEGGPQSDHEKMIARNASHIFQKLGVSTMSTVLQDMFLLENQIPLWIIKLLLKSRYDKTCLSFINGKFFCCFEAKERNIGDPNTDIESGVSSQGKSRFQSCMNYLTTGARRKISKNVRNEGDHAKGHFMGFINSFCSVTDLKAAGIHFIPNQTLSLKDVVFEPYCIFGKLQLPFWCVSTHTKVFFMNMIAYEFRPDKFRPDNLNAKFSPDYLNASIVTAYINLMKSLIVRPEDAKELREKKILLYQDINTFGVDNSSIFYEVSHKIQAHCNGKAKRWIPELINTYFRSPWSFIALLATTYLLVLTTLQTIYTMKF</sequence>
<evidence type="ECO:0000313" key="3">
    <source>
        <dbReference type="Proteomes" id="UP000231279"/>
    </source>
</evidence>
<proteinExistence type="predicted"/>
<keyword evidence="1" id="KW-0812">Transmembrane</keyword>
<dbReference type="OrthoDB" id="1849062at2759"/>
<evidence type="ECO:0000256" key="1">
    <source>
        <dbReference type="SAM" id="Phobius"/>
    </source>
</evidence>
<dbReference type="PANTHER" id="PTHR31549">
    <property type="entry name" value="PROTEIN, PUTATIVE (DUF247)-RELATED-RELATED"/>
    <property type="match status" value="1"/>
</dbReference>
<evidence type="ECO:0000313" key="2">
    <source>
        <dbReference type="EMBL" id="PIN14762.1"/>
    </source>
</evidence>
<protein>
    <submittedName>
        <fullName evidence="2">Uncharacterized protein</fullName>
    </submittedName>
</protein>
<feature type="transmembrane region" description="Helical" evidence="1">
    <location>
        <begin position="356"/>
        <end position="377"/>
    </location>
</feature>
<comment type="caution">
    <text evidence="2">The sequence shown here is derived from an EMBL/GenBank/DDBJ whole genome shotgun (WGS) entry which is preliminary data.</text>
</comment>
<dbReference type="AlphaFoldDB" id="A0A2G9HB63"/>
<keyword evidence="1" id="KW-1133">Transmembrane helix</keyword>
<name>A0A2G9HB63_9LAMI</name>
<gene>
    <name evidence="2" type="ORF">CDL12_12606</name>
</gene>
<dbReference type="PANTHER" id="PTHR31549:SF258">
    <property type="match status" value="1"/>
</dbReference>
<keyword evidence="1" id="KW-0472">Membrane</keyword>
<dbReference type="STRING" id="429701.A0A2G9HB63"/>
<dbReference type="InterPro" id="IPR004158">
    <property type="entry name" value="DUF247_pln"/>
</dbReference>
<reference evidence="3" key="1">
    <citation type="journal article" date="2018" name="Gigascience">
        <title>Genome assembly of the Pink Ipe (Handroanthus impetiginosus, Bignoniaceae), a highly valued, ecologically keystone Neotropical timber forest tree.</title>
        <authorList>
            <person name="Silva-Junior O.B."/>
            <person name="Grattapaglia D."/>
            <person name="Novaes E."/>
            <person name="Collevatti R.G."/>
        </authorList>
    </citation>
    <scope>NUCLEOTIDE SEQUENCE [LARGE SCALE GENOMIC DNA]</scope>
    <source>
        <strain evidence="3">cv. UFG-1</strain>
    </source>
</reference>
<keyword evidence="3" id="KW-1185">Reference proteome</keyword>
<dbReference type="Pfam" id="PF03140">
    <property type="entry name" value="DUF247"/>
    <property type="match status" value="1"/>
</dbReference>
<dbReference type="Proteomes" id="UP000231279">
    <property type="component" value="Unassembled WGS sequence"/>
</dbReference>
<organism evidence="2 3">
    <name type="scientific">Handroanthus impetiginosus</name>
    <dbReference type="NCBI Taxonomy" id="429701"/>
    <lineage>
        <taxon>Eukaryota</taxon>
        <taxon>Viridiplantae</taxon>
        <taxon>Streptophyta</taxon>
        <taxon>Embryophyta</taxon>
        <taxon>Tracheophyta</taxon>
        <taxon>Spermatophyta</taxon>
        <taxon>Magnoliopsida</taxon>
        <taxon>eudicotyledons</taxon>
        <taxon>Gunneridae</taxon>
        <taxon>Pentapetalae</taxon>
        <taxon>asterids</taxon>
        <taxon>lamiids</taxon>
        <taxon>Lamiales</taxon>
        <taxon>Bignoniaceae</taxon>
        <taxon>Crescentiina</taxon>
        <taxon>Tabebuia alliance</taxon>
        <taxon>Handroanthus</taxon>
    </lineage>
</organism>
<accession>A0A2G9HB63</accession>